<evidence type="ECO:0000313" key="9">
    <source>
        <dbReference type="EMBL" id="BDA78307.1"/>
    </source>
</evidence>
<keyword evidence="6" id="KW-0472">Membrane</keyword>
<feature type="transmembrane region" description="Helical" evidence="6">
    <location>
        <begin position="253"/>
        <end position="270"/>
    </location>
</feature>
<evidence type="ECO:0000256" key="2">
    <source>
        <dbReference type="ARBA" id="ARBA00012438"/>
    </source>
</evidence>
<dbReference type="Gene3D" id="3.40.50.2300">
    <property type="match status" value="1"/>
</dbReference>
<name>A0ABN6KBG1_9LEPT</name>
<evidence type="ECO:0000259" key="8">
    <source>
        <dbReference type="PROSITE" id="PS50110"/>
    </source>
</evidence>
<feature type="transmembrane region" description="Helical" evidence="6">
    <location>
        <begin position="290"/>
        <end position="310"/>
    </location>
</feature>
<dbReference type="InterPro" id="IPR036890">
    <property type="entry name" value="HATPase_C_sf"/>
</dbReference>
<dbReference type="Pfam" id="PF00072">
    <property type="entry name" value="Response_reg"/>
    <property type="match status" value="1"/>
</dbReference>
<protein>
    <recommendedName>
        <fullName evidence="2">histidine kinase</fullName>
        <ecNumber evidence="2">2.7.13.3</ecNumber>
    </recommendedName>
</protein>
<feature type="transmembrane region" description="Helical" evidence="6">
    <location>
        <begin position="317"/>
        <end position="337"/>
    </location>
</feature>
<dbReference type="CDD" id="cd16922">
    <property type="entry name" value="HATPase_EvgS-ArcB-TorS-like"/>
    <property type="match status" value="1"/>
</dbReference>
<dbReference type="PANTHER" id="PTHR45339">
    <property type="entry name" value="HYBRID SIGNAL TRANSDUCTION HISTIDINE KINASE J"/>
    <property type="match status" value="1"/>
</dbReference>
<dbReference type="PROSITE" id="PS50110">
    <property type="entry name" value="RESPONSE_REGULATORY"/>
    <property type="match status" value="1"/>
</dbReference>
<dbReference type="InterPro" id="IPR005467">
    <property type="entry name" value="His_kinase_dom"/>
</dbReference>
<feature type="domain" description="Histidine kinase" evidence="7">
    <location>
        <begin position="493"/>
        <end position="715"/>
    </location>
</feature>
<sequence length="862" mass="99318">MKPDDPSSLSPKGSFMVFSLSHLKKNYFLLLILALSFFSCKVATSSHPDAIEGNMDLSAWEPNQGLVNLKGDWEFCWDELIPPGSDESLWKEKCQGYFPVPSFWKFYKIKGENPPIFGKATYRLKLRIPSNSTIHYGLFWTEIMSAFEIFINSRSVVKVGKTGDSFQTMKPDLKPGVSYLGNLPEQVEIVIWVSNFNHENHGFWEPMYFGKWESIARQHIEFVMRDIASCSAIIIIGLYHLIIYLSRLRSKEYLLFGLFCIVMGIRQLNFETHTFYYLFPNFEFDSYIRFLFGVIYLIGILMVTLYDLLFPEDIPKLFTNCLRVILISFLFTLFLSVPVFTHFAAYLFGFLAFALIVYIPFFIRAFFRKREGADLMLVAYFITTITILNDLLFNFGFIHTGYISHLGVLLFIFIQAVILSKKITKTLEEKENLVDKLGETLEAKNKTHTELMNLKEYQKYELELQVRLRTEEYEIAKQIAETASNAKSQFLATMSHEIRTPMNGILGIAELLKMTPLTKDQEQYLKMLQDSGQSLLTILNDILDYSKLEAGKIELLETDFSWKILLELAEGIFKYQAEKKQVKFEVNFDPDFVYLAHGDENRIKQVLFNIISNAVKFTETGEIKIHLSSEKENTGNWIQYKISVTDTGIGIPEDKMDSLFQRFTQLDSSISRKYGGTGLGLAIAKKITDMMGGELEAKRNYPVGTTFEFRIRLLRNQVSRVLRSEDSVDLSQLPPNTYVLIAEDDPTNLFLLSNFLKKLKVRHDTARDGREAVAKTKANTFQLIFMDINMPNLDGIGASEEILKDENINPKPIIIAVTADVFQEDREKCLRAGMSSFLPKPFQKREIEQALYEWLIERKSQE</sequence>
<dbReference type="SMART" id="SM00388">
    <property type="entry name" value="HisKA"/>
    <property type="match status" value="1"/>
</dbReference>
<keyword evidence="6" id="KW-1133">Transmembrane helix</keyword>
<dbReference type="Pfam" id="PF07695">
    <property type="entry name" value="7TMR-DISM_7TM"/>
    <property type="match status" value="1"/>
</dbReference>
<dbReference type="SUPFAM" id="SSF49785">
    <property type="entry name" value="Galactose-binding domain-like"/>
    <property type="match status" value="1"/>
</dbReference>
<dbReference type="InterPro" id="IPR003594">
    <property type="entry name" value="HATPase_dom"/>
</dbReference>
<dbReference type="Gene3D" id="3.30.565.10">
    <property type="entry name" value="Histidine kinase-like ATPase, C-terminal domain"/>
    <property type="match status" value="1"/>
</dbReference>
<evidence type="ECO:0000256" key="6">
    <source>
        <dbReference type="SAM" id="Phobius"/>
    </source>
</evidence>
<reference evidence="9 10" key="1">
    <citation type="submission" date="2021-08" db="EMBL/GenBank/DDBJ databases">
        <title>Complete genome sequence of Leptospira kobayashii strain E30.</title>
        <authorList>
            <person name="Nakao R."/>
            <person name="Nakamura S."/>
            <person name="Masuzawa T."/>
            <person name="Koizumi N."/>
        </authorList>
    </citation>
    <scope>NUCLEOTIDE SEQUENCE [LARGE SCALE GENOMIC DNA]</scope>
    <source>
        <strain evidence="9 10">E30</strain>
    </source>
</reference>
<dbReference type="InterPro" id="IPR001789">
    <property type="entry name" value="Sig_transdc_resp-reg_receiver"/>
</dbReference>
<dbReference type="PRINTS" id="PR00344">
    <property type="entry name" value="BCTRLSENSOR"/>
</dbReference>
<comment type="catalytic activity">
    <reaction evidence="1">
        <text>ATP + protein L-histidine = ADP + protein N-phospho-L-histidine.</text>
        <dbReference type="EC" id="2.7.13.3"/>
    </reaction>
</comment>
<evidence type="ECO:0000259" key="7">
    <source>
        <dbReference type="PROSITE" id="PS50109"/>
    </source>
</evidence>
<dbReference type="InterPro" id="IPR003661">
    <property type="entry name" value="HisK_dim/P_dom"/>
</dbReference>
<evidence type="ECO:0000313" key="10">
    <source>
        <dbReference type="Proteomes" id="UP000245263"/>
    </source>
</evidence>
<keyword evidence="9" id="KW-0808">Transferase</keyword>
<dbReference type="Pfam" id="PF00512">
    <property type="entry name" value="HisKA"/>
    <property type="match status" value="1"/>
</dbReference>
<dbReference type="CDD" id="cd17546">
    <property type="entry name" value="REC_hyHK_CKI1_RcsC-like"/>
    <property type="match status" value="1"/>
</dbReference>
<dbReference type="InterPro" id="IPR036097">
    <property type="entry name" value="HisK_dim/P_sf"/>
</dbReference>
<dbReference type="SMART" id="SM00448">
    <property type="entry name" value="REC"/>
    <property type="match status" value="1"/>
</dbReference>
<organism evidence="9 10">
    <name type="scientific">Leptospira kobayashii</name>
    <dbReference type="NCBI Taxonomy" id="1917830"/>
    <lineage>
        <taxon>Bacteria</taxon>
        <taxon>Pseudomonadati</taxon>
        <taxon>Spirochaetota</taxon>
        <taxon>Spirochaetia</taxon>
        <taxon>Leptospirales</taxon>
        <taxon>Leptospiraceae</taxon>
        <taxon>Leptospira</taxon>
    </lineage>
</organism>
<dbReference type="SMART" id="SM00387">
    <property type="entry name" value="HATPase_c"/>
    <property type="match status" value="1"/>
</dbReference>
<evidence type="ECO:0000256" key="3">
    <source>
        <dbReference type="ARBA" id="ARBA00022553"/>
    </source>
</evidence>
<evidence type="ECO:0000256" key="5">
    <source>
        <dbReference type="PROSITE-ProRule" id="PRU00169"/>
    </source>
</evidence>
<feature type="transmembrane region" description="Helical" evidence="6">
    <location>
        <begin position="343"/>
        <end position="363"/>
    </location>
</feature>
<dbReference type="SUPFAM" id="SSF55874">
    <property type="entry name" value="ATPase domain of HSP90 chaperone/DNA topoisomerase II/histidine kinase"/>
    <property type="match status" value="1"/>
</dbReference>
<feature type="transmembrane region" description="Helical" evidence="6">
    <location>
        <begin position="222"/>
        <end position="246"/>
    </location>
</feature>
<dbReference type="InterPro" id="IPR011006">
    <property type="entry name" value="CheY-like_superfamily"/>
</dbReference>
<feature type="transmembrane region" description="Helical" evidence="6">
    <location>
        <begin position="402"/>
        <end position="420"/>
    </location>
</feature>
<dbReference type="PROSITE" id="PS50109">
    <property type="entry name" value="HIS_KIN"/>
    <property type="match status" value="1"/>
</dbReference>
<feature type="domain" description="Response regulatory" evidence="8">
    <location>
        <begin position="738"/>
        <end position="855"/>
    </location>
</feature>
<dbReference type="CDD" id="cd00082">
    <property type="entry name" value="HisKA"/>
    <property type="match status" value="1"/>
</dbReference>
<dbReference type="PANTHER" id="PTHR45339:SF1">
    <property type="entry name" value="HYBRID SIGNAL TRANSDUCTION HISTIDINE KINASE J"/>
    <property type="match status" value="1"/>
</dbReference>
<dbReference type="Proteomes" id="UP000245263">
    <property type="component" value="Chromosome 1"/>
</dbReference>
<dbReference type="Pfam" id="PF02518">
    <property type="entry name" value="HATPase_c"/>
    <property type="match status" value="1"/>
</dbReference>
<gene>
    <name evidence="9" type="ORF">LPTSP3_g12370</name>
</gene>
<dbReference type="GO" id="GO:0016301">
    <property type="term" value="F:kinase activity"/>
    <property type="evidence" value="ECO:0007669"/>
    <property type="project" value="UniProtKB-KW"/>
</dbReference>
<evidence type="ECO:0000256" key="1">
    <source>
        <dbReference type="ARBA" id="ARBA00000085"/>
    </source>
</evidence>
<keyword evidence="3 5" id="KW-0597">Phosphoprotein</keyword>
<keyword evidence="4" id="KW-0902">Two-component regulatory system</keyword>
<evidence type="ECO:0000256" key="4">
    <source>
        <dbReference type="ARBA" id="ARBA00023012"/>
    </source>
</evidence>
<accession>A0ABN6KBG1</accession>
<dbReference type="SUPFAM" id="SSF47384">
    <property type="entry name" value="Homodimeric domain of signal transducing histidine kinase"/>
    <property type="match status" value="1"/>
</dbReference>
<dbReference type="SUPFAM" id="SSF52172">
    <property type="entry name" value="CheY-like"/>
    <property type="match status" value="1"/>
</dbReference>
<dbReference type="EC" id="2.7.13.3" evidence="2"/>
<keyword evidence="6" id="KW-0812">Transmembrane</keyword>
<dbReference type="InterPro" id="IPR008979">
    <property type="entry name" value="Galactose-bd-like_sf"/>
</dbReference>
<dbReference type="EMBL" id="AP025028">
    <property type="protein sequence ID" value="BDA78307.1"/>
    <property type="molecule type" value="Genomic_DNA"/>
</dbReference>
<dbReference type="Gene3D" id="1.10.287.130">
    <property type="match status" value="1"/>
</dbReference>
<dbReference type="InterPro" id="IPR004358">
    <property type="entry name" value="Sig_transdc_His_kin-like_C"/>
</dbReference>
<proteinExistence type="predicted"/>
<feature type="modified residue" description="4-aspartylphosphate" evidence="5">
    <location>
        <position position="787"/>
    </location>
</feature>
<dbReference type="InterPro" id="IPR011623">
    <property type="entry name" value="7TMR_DISM_rcpt_extracell_dom1"/>
</dbReference>
<keyword evidence="9" id="KW-0418">Kinase</keyword>
<keyword evidence="10" id="KW-1185">Reference proteome</keyword>
<dbReference type="Gene3D" id="2.60.120.260">
    <property type="entry name" value="Galactose-binding domain-like"/>
    <property type="match status" value="1"/>
</dbReference>